<dbReference type="SUPFAM" id="SSF52210">
    <property type="entry name" value="Succinyl-CoA synthetase domains"/>
    <property type="match status" value="1"/>
</dbReference>
<evidence type="ECO:0000256" key="1">
    <source>
        <dbReference type="ARBA" id="ARBA00022532"/>
    </source>
</evidence>
<comment type="caution">
    <text evidence="2">The sequence shown here is derived from an EMBL/GenBank/DDBJ whole genome shotgun (WGS) entry which is preliminary data.</text>
</comment>
<name>A0ABU4Y953_9HYPH</name>
<dbReference type="Proteomes" id="UP001287059">
    <property type="component" value="Unassembled WGS sequence"/>
</dbReference>
<protein>
    <submittedName>
        <fullName evidence="2">Succinate--CoA ligase subunit alpha</fullName>
    </submittedName>
</protein>
<feature type="non-terminal residue" evidence="2">
    <location>
        <position position="1"/>
    </location>
</feature>
<evidence type="ECO:0000313" key="3">
    <source>
        <dbReference type="Proteomes" id="UP001287059"/>
    </source>
</evidence>
<sequence length="55" mass="5647">KGRRMGHAGAIISAFGESAQEKVEILKDAGVVIVPTPAAFGSTIANVLGQRKKVA</sequence>
<evidence type="ECO:0000313" key="2">
    <source>
        <dbReference type="EMBL" id="MDX8483453.1"/>
    </source>
</evidence>
<proteinExistence type="predicted"/>
<dbReference type="InterPro" id="IPR016102">
    <property type="entry name" value="Succinyl-CoA_synth-like"/>
</dbReference>
<dbReference type="EMBL" id="JAVIIW010000096">
    <property type="protein sequence ID" value="MDX8483453.1"/>
    <property type="molecule type" value="Genomic_DNA"/>
</dbReference>
<organism evidence="2 3">
    <name type="scientific">Mesorhizobium album</name>
    <dbReference type="NCBI Taxonomy" id="3072314"/>
    <lineage>
        <taxon>Bacteria</taxon>
        <taxon>Pseudomonadati</taxon>
        <taxon>Pseudomonadota</taxon>
        <taxon>Alphaproteobacteria</taxon>
        <taxon>Hyphomicrobiales</taxon>
        <taxon>Phyllobacteriaceae</taxon>
        <taxon>Mesorhizobium</taxon>
    </lineage>
</organism>
<keyword evidence="3" id="KW-1185">Reference proteome</keyword>
<dbReference type="Gene3D" id="3.40.50.261">
    <property type="entry name" value="Succinyl-CoA synthetase domains"/>
    <property type="match status" value="1"/>
</dbReference>
<accession>A0ABU4Y953</accession>
<dbReference type="GO" id="GO:0016874">
    <property type="term" value="F:ligase activity"/>
    <property type="evidence" value="ECO:0007669"/>
    <property type="project" value="UniProtKB-KW"/>
</dbReference>
<gene>
    <name evidence="2" type="ORF">RFN28_34230</name>
</gene>
<reference evidence="2 3" key="1">
    <citation type="submission" date="2023-08" db="EMBL/GenBank/DDBJ databases">
        <title>Implementing the SeqCode for naming new Mesorhizobium species isolated from Vachellia karroo root nodules.</title>
        <authorList>
            <person name="Van Lill M."/>
        </authorList>
    </citation>
    <scope>NUCLEOTIDE SEQUENCE [LARGE SCALE GENOMIC DNA]</scope>
    <source>
        <strain evidence="2 3">VK24D</strain>
    </source>
</reference>
<keyword evidence="1" id="KW-0816">Tricarboxylic acid cycle</keyword>
<keyword evidence="2" id="KW-0436">Ligase</keyword>